<name>A0A167HTM1_CALVF</name>
<proteinExistence type="predicted"/>
<gene>
    <name evidence="1" type="ORF">CALVIDRAFT_541454</name>
</gene>
<dbReference type="EMBL" id="KV417316">
    <property type="protein sequence ID" value="KZO91968.1"/>
    <property type="molecule type" value="Genomic_DNA"/>
</dbReference>
<reference evidence="1 2" key="1">
    <citation type="journal article" date="2016" name="Mol. Biol. Evol.">
        <title>Comparative Genomics of Early-Diverging Mushroom-Forming Fungi Provides Insights into the Origins of Lignocellulose Decay Capabilities.</title>
        <authorList>
            <person name="Nagy L.G."/>
            <person name="Riley R."/>
            <person name="Tritt A."/>
            <person name="Adam C."/>
            <person name="Daum C."/>
            <person name="Floudas D."/>
            <person name="Sun H."/>
            <person name="Yadav J.S."/>
            <person name="Pangilinan J."/>
            <person name="Larsson K.H."/>
            <person name="Matsuura K."/>
            <person name="Barry K."/>
            <person name="Labutti K."/>
            <person name="Kuo R."/>
            <person name="Ohm R.A."/>
            <person name="Bhattacharya S.S."/>
            <person name="Shirouzu T."/>
            <person name="Yoshinaga Y."/>
            <person name="Martin F.M."/>
            <person name="Grigoriev I.V."/>
            <person name="Hibbett D.S."/>
        </authorList>
    </citation>
    <scope>NUCLEOTIDE SEQUENCE [LARGE SCALE GENOMIC DNA]</scope>
    <source>
        <strain evidence="1 2">TUFC12733</strain>
    </source>
</reference>
<organism evidence="1 2">
    <name type="scientific">Calocera viscosa (strain TUFC12733)</name>
    <dbReference type="NCBI Taxonomy" id="1330018"/>
    <lineage>
        <taxon>Eukaryota</taxon>
        <taxon>Fungi</taxon>
        <taxon>Dikarya</taxon>
        <taxon>Basidiomycota</taxon>
        <taxon>Agaricomycotina</taxon>
        <taxon>Dacrymycetes</taxon>
        <taxon>Dacrymycetales</taxon>
        <taxon>Dacrymycetaceae</taxon>
        <taxon>Calocera</taxon>
    </lineage>
</organism>
<protein>
    <submittedName>
        <fullName evidence="1">Uncharacterized protein</fullName>
    </submittedName>
</protein>
<accession>A0A167HTM1</accession>
<dbReference type="AlphaFoldDB" id="A0A167HTM1"/>
<sequence>MERSALGHSCALHFSGCIPEPGHERHARSTPVCLRPAFSRLVMIGMYDHVGACLHASIPQPGGDRYARLRGVGPTRQHSSAWW</sequence>
<keyword evidence="2" id="KW-1185">Reference proteome</keyword>
<dbReference type="Proteomes" id="UP000076738">
    <property type="component" value="Unassembled WGS sequence"/>
</dbReference>
<evidence type="ECO:0000313" key="1">
    <source>
        <dbReference type="EMBL" id="KZO91968.1"/>
    </source>
</evidence>
<evidence type="ECO:0000313" key="2">
    <source>
        <dbReference type="Proteomes" id="UP000076738"/>
    </source>
</evidence>